<name>A0A9D1L0D2_9FIRM</name>
<dbReference type="AlphaFoldDB" id="A0A9D1L0D2"/>
<dbReference type="Pfam" id="PF01551">
    <property type="entry name" value="Peptidase_M23"/>
    <property type="match status" value="1"/>
</dbReference>
<dbReference type="EMBL" id="DVMJ01000052">
    <property type="protein sequence ID" value="HIU13630.1"/>
    <property type="molecule type" value="Genomic_DNA"/>
</dbReference>
<dbReference type="CDD" id="cd12797">
    <property type="entry name" value="M23_peptidase"/>
    <property type="match status" value="1"/>
</dbReference>
<evidence type="ECO:0000313" key="3">
    <source>
        <dbReference type="Proteomes" id="UP000824175"/>
    </source>
</evidence>
<reference evidence="2" key="2">
    <citation type="journal article" date="2021" name="PeerJ">
        <title>Extensive microbial diversity within the chicken gut microbiome revealed by metagenomics and culture.</title>
        <authorList>
            <person name="Gilroy R."/>
            <person name="Ravi A."/>
            <person name="Getino M."/>
            <person name="Pursley I."/>
            <person name="Horton D.L."/>
            <person name="Alikhan N.F."/>
            <person name="Baker D."/>
            <person name="Gharbi K."/>
            <person name="Hall N."/>
            <person name="Watson M."/>
            <person name="Adriaenssens E.M."/>
            <person name="Foster-Nyarko E."/>
            <person name="Jarju S."/>
            <person name="Secka A."/>
            <person name="Antonio M."/>
            <person name="Oren A."/>
            <person name="Chaudhuri R.R."/>
            <person name="La Ragione R."/>
            <person name="Hildebrand F."/>
            <person name="Pallen M.J."/>
        </authorList>
    </citation>
    <scope>NUCLEOTIDE SEQUENCE</scope>
    <source>
        <strain evidence="2">CHK195-11698</strain>
    </source>
</reference>
<evidence type="ECO:0000313" key="2">
    <source>
        <dbReference type="EMBL" id="HIU13630.1"/>
    </source>
</evidence>
<feature type="domain" description="M23ase beta-sheet core" evidence="1">
    <location>
        <begin position="109"/>
        <end position="205"/>
    </location>
</feature>
<comment type="caution">
    <text evidence="2">The sequence shown here is derived from an EMBL/GenBank/DDBJ whole genome shotgun (WGS) entry which is preliminary data.</text>
</comment>
<dbReference type="InterPro" id="IPR011055">
    <property type="entry name" value="Dup_hybrid_motif"/>
</dbReference>
<dbReference type="Proteomes" id="UP000824175">
    <property type="component" value="Unassembled WGS sequence"/>
</dbReference>
<protein>
    <submittedName>
        <fullName evidence="2">M23 family metallopeptidase</fullName>
    </submittedName>
</protein>
<dbReference type="PANTHER" id="PTHR21666">
    <property type="entry name" value="PEPTIDASE-RELATED"/>
    <property type="match status" value="1"/>
</dbReference>
<sequence>MKRIIYQYRMPILFGFSLVLFLSGLSIIENIISNVNQEMQEPTPTVVQETITHSDATTETQVTTTPAPEVLGYPYVEPIAIVRHYYEVDASDEVKAQSMDYFEGVYRPSLGIDFSNGEEAFEVVASISGTVQDVKEDPVFGGCLSIVGENGLEVTYQSLAEIAVSEGDTVAQSDYLGMSGTNIYEADLNNHIHFVVEKNGQTVNPEDYFEVALSEIS</sequence>
<dbReference type="InterPro" id="IPR016047">
    <property type="entry name" value="M23ase_b-sheet_dom"/>
</dbReference>
<dbReference type="SUPFAM" id="SSF51261">
    <property type="entry name" value="Duplicated hybrid motif"/>
    <property type="match status" value="1"/>
</dbReference>
<evidence type="ECO:0000259" key="1">
    <source>
        <dbReference type="Pfam" id="PF01551"/>
    </source>
</evidence>
<proteinExistence type="predicted"/>
<organism evidence="2 3">
    <name type="scientific">Candidatus Fimiplasma intestinipullorum</name>
    <dbReference type="NCBI Taxonomy" id="2840825"/>
    <lineage>
        <taxon>Bacteria</taxon>
        <taxon>Bacillati</taxon>
        <taxon>Bacillota</taxon>
        <taxon>Clostridia</taxon>
        <taxon>Eubacteriales</taxon>
        <taxon>Candidatus Fimiplasma</taxon>
    </lineage>
</organism>
<reference evidence="2" key="1">
    <citation type="submission" date="2020-10" db="EMBL/GenBank/DDBJ databases">
        <authorList>
            <person name="Gilroy R."/>
        </authorList>
    </citation>
    <scope>NUCLEOTIDE SEQUENCE</scope>
    <source>
        <strain evidence="2">CHK195-11698</strain>
    </source>
</reference>
<dbReference type="GO" id="GO:0004222">
    <property type="term" value="F:metalloendopeptidase activity"/>
    <property type="evidence" value="ECO:0007669"/>
    <property type="project" value="TreeGrafter"/>
</dbReference>
<dbReference type="PANTHER" id="PTHR21666:SF291">
    <property type="entry name" value="STAGE II SPORULATION PROTEIN Q"/>
    <property type="match status" value="1"/>
</dbReference>
<accession>A0A9D1L0D2</accession>
<gene>
    <name evidence="2" type="ORF">IAD15_06125</name>
</gene>
<dbReference type="Gene3D" id="2.70.70.10">
    <property type="entry name" value="Glucose Permease (Domain IIA)"/>
    <property type="match status" value="1"/>
</dbReference>
<dbReference type="InterPro" id="IPR050570">
    <property type="entry name" value="Cell_wall_metabolism_enzyme"/>
</dbReference>